<dbReference type="CDD" id="cd07344">
    <property type="entry name" value="M48_yhfN_like"/>
    <property type="match status" value="1"/>
</dbReference>
<dbReference type="PANTHER" id="PTHR30399:SF1">
    <property type="entry name" value="UTP PYROPHOSPHATASE"/>
    <property type="match status" value="1"/>
</dbReference>
<dbReference type="Pfam" id="PF01863">
    <property type="entry name" value="YgjP-like"/>
    <property type="match status" value="1"/>
</dbReference>
<dbReference type="InterPro" id="IPR053136">
    <property type="entry name" value="UTP_pyrophosphatase-like"/>
</dbReference>
<reference evidence="2 3" key="1">
    <citation type="submission" date="2016-11" db="EMBL/GenBank/DDBJ databases">
        <title>Sphingorhabdus sp. LPB0140, isolated from marine environment.</title>
        <authorList>
            <person name="Kim E."/>
            <person name="Yi H."/>
        </authorList>
    </citation>
    <scope>NUCLEOTIDE SEQUENCE [LARGE SCALE GENOMIC DNA]</scope>
    <source>
        <strain evidence="2 3">LPB0140</strain>
    </source>
</reference>
<dbReference type="Gene3D" id="3.30.2010.10">
    <property type="entry name" value="Metalloproteases ('zincins'), catalytic domain"/>
    <property type="match status" value="1"/>
</dbReference>
<organism evidence="2 3">
    <name type="scientific">Sphingorhabdus lutea</name>
    <dbReference type="NCBI Taxonomy" id="1913578"/>
    <lineage>
        <taxon>Bacteria</taxon>
        <taxon>Pseudomonadati</taxon>
        <taxon>Pseudomonadota</taxon>
        <taxon>Alphaproteobacteria</taxon>
        <taxon>Sphingomonadales</taxon>
        <taxon>Sphingomonadaceae</taxon>
        <taxon>Sphingorhabdus</taxon>
    </lineage>
</organism>
<evidence type="ECO:0000313" key="3">
    <source>
        <dbReference type="Proteomes" id="UP000242561"/>
    </source>
</evidence>
<evidence type="ECO:0000313" key="2">
    <source>
        <dbReference type="EMBL" id="APG63426.1"/>
    </source>
</evidence>
<protein>
    <recommendedName>
        <fullName evidence="1">YgjP-like metallopeptidase domain-containing protein</fullName>
    </recommendedName>
</protein>
<sequence length="245" mass="28358">MLDRLSAIFSKNHYDPQFTIDGHDYPILITRNARARNISLRADPVRREIRITMPNYAQTSQALEFVEKKREWLSAKLSLAAKHIPFDHRAIIGICGEEVEIIWDETASRHVTLKEQKLYVGGPRDHISPRITRWIKAQARKIFAKDLAHYCQKLGVATPRLSIGDPRSRWGSCSSNGTIRISWRLYFAPRFVQRAVIAHEVAHLRHMDHSKAFYALLDILYEGNRKQADKWLKMHGTGLHMVGRE</sequence>
<evidence type="ECO:0000259" key="1">
    <source>
        <dbReference type="Pfam" id="PF01863"/>
    </source>
</evidence>
<dbReference type="Proteomes" id="UP000242561">
    <property type="component" value="Chromosome"/>
</dbReference>
<name>A0A1L3JE82_9SPHN</name>
<gene>
    <name evidence="2" type="ORF">LPB140_00650</name>
</gene>
<dbReference type="InterPro" id="IPR002725">
    <property type="entry name" value="YgjP-like_metallopeptidase"/>
</dbReference>
<keyword evidence="3" id="KW-1185">Reference proteome</keyword>
<dbReference type="PANTHER" id="PTHR30399">
    <property type="entry name" value="UNCHARACTERIZED PROTEIN YGJP"/>
    <property type="match status" value="1"/>
</dbReference>
<dbReference type="AlphaFoldDB" id="A0A1L3JE82"/>
<dbReference type="KEGG" id="sphl:LPB140_00650"/>
<dbReference type="STRING" id="1913578.LPB140_00650"/>
<dbReference type="EMBL" id="CP018154">
    <property type="protein sequence ID" value="APG63426.1"/>
    <property type="molecule type" value="Genomic_DNA"/>
</dbReference>
<feature type="domain" description="YgjP-like metallopeptidase" evidence="1">
    <location>
        <begin position="37"/>
        <end position="234"/>
    </location>
</feature>
<proteinExistence type="predicted"/>
<accession>A0A1L3JE82</accession>